<evidence type="ECO:0000259" key="1">
    <source>
        <dbReference type="Pfam" id="PF06985"/>
    </source>
</evidence>
<dbReference type="Pfam" id="PF06985">
    <property type="entry name" value="HET"/>
    <property type="match status" value="1"/>
</dbReference>
<feature type="domain" description="Heterokaryon incompatibility" evidence="1">
    <location>
        <begin position="271"/>
        <end position="421"/>
    </location>
</feature>
<organism evidence="2 3">
    <name type="scientific">Periconia digitata</name>
    <dbReference type="NCBI Taxonomy" id="1303443"/>
    <lineage>
        <taxon>Eukaryota</taxon>
        <taxon>Fungi</taxon>
        <taxon>Dikarya</taxon>
        <taxon>Ascomycota</taxon>
        <taxon>Pezizomycotina</taxon>
        <taxon>Dothideomycetes</taxon>
        <taxon>Pleosporomycetidae</taxon>
        <taxon>Pleosporales</taxon>
        <taxon>Massarineae</taxon>
        <taxon>Periconiaceae</taxon>
        <taxon>Periconia</taxon>
    </lineage>
</organism>
<keyword evidence="3" id="KW-1185">Reference proteome</keyword>
<accession>A0A9W4XTA1</accession>
<gene>
    <name evidence="2" type="ORF">PDIGIT_LOCUS9922</name>
</gene>
<comment type="caution">
    <text evidence="2">The sequence shown here is derived from an EMBL/GenBank/DDBJ whole genome shotgun (WGS) entry which is preliminary data.</text>
</comment>
<name>A0A9W4XTA1_9PLEO</name>
<proteinExistence type="predicted"/>
<dbReference type="InterPro" id="IPR010730">
    <property type="entry name" value="HET"/>
</dbReference>
<sequence>MEVVDEHSALGVHTEGLGFESDSYFLITALSRVAREYRGPCSLQLCRWCQDNVFGSHTLRIIDTNDEYYLQNIGPFTRSIEDFATSMWGRTYSPTEVQPGKGNEQGCIFCSLLKSACLQFAKRSNQVTSTFNFDIQLKAAAEWSTIIFPLEGLEKFEPDVKFRLYTVNRNFIRSGLTTALLSTNEASLGDHKAVESPNPTLRHHNDWTDMLKHDGKVLRCLVDDCVQNHTTCSPDETQTLPSMLLQVSGTIESPSVRLVIVSEIEVRPIAYACLSYCWGGPQPGMTLSSRVAQYVKKIDNSAFPATPLDAIRITISLGLEYIWIDAFCIVQDSGRSKSLELGKMSSIYSGATVTICAMSSHKADDGLFPSARVRETRIDTHNIELHDTESRRAAVLEIRGDFSESNISEEPILTRAWTFQEALLSPRLIMIFSAGQRPIFRCSSHSIRSDGGKFPRYPKGLMTLDSIVARFQETNRHEGLDWGMRGIGQEWPNLVRDYTMRYTTFPDDTMAALSGVATRWQKSFGMGAYCAGLWFDWLTLDLMWQVPPDLSPRKPHARYVAPSWSWASRNHPIHYQSREDLDRADDLARVLECSVVPVHHKVPNGAIQSAKLVIECIAGEFRVDDNSNIDDSAEDLSHLPKIDGSIDFYFDDEPRSAEIRTIWLLIIAVGDPYQYPHPIGIGVVATGRNSDVGDELYRRVGWWESMVREKSLGEQTMKRFTII</sequence>
<dbReference type="OrthoDB" id="5125733at2759"/>
<reference evidence="2" key="1">
    <citation type="submission" date="2023-01" db="EMBL/GenBank/DDBJ databases">
        <authorList>
            <person name="Van Ghelder C."/>
            <person name="Rancurel C."/>
        </authorList>
    </citation>
    <scope>NUCLEOTIDE SEQUENCE</scope>
    <source>
        <strain evidence="2">CNCM I-4278</strain>
    </source>
</reference>
<evidence type="ECO:0000313" key="2">
    <source>
        <dbReference type="EMBL" id="CAI6336816.1"/>
    </source>
</evidence>
<dbReference type="AlphaFoldDB" id="A0A9W4XTA1"/>
<evidence type="ECO:0000313" key="3">
    <source>
        <dbReference type="Proteomes" id="UP001152607"/>
    </source>
</evidence>
<dbReference type="PANTHER" id="PTHR33112">
    <property type="entry name" value="DOMAIN PROTEIN, PUTATIVE-RELATED"/>
    <property type="match status" value="1"/>
</dbReference>
<dbReference type="Proteomes" id="UP001152607">
    <property type="component" value="Unassembled WGS sequence"/>
</dbReference>
<dbReference type="PANTHER" id="PTHR33112:SF16">
    <property type="entry name" value="HETEROKARYON INCOMPATIBILITY DOMAIN-CONTAINING PROTEIN"/>
    <property type="match status" value="1"/>
</dbReference>
<dbReference type="EMBL" id="CAOQHR010000007">
    <property type="protein sequence ID" value="CAI6336816.1"/>
    <property type="molecule type" value="Genomic_DNA"/>
</dbReference>
<protein>
    <recommendedName>
        <fullName evidence="1">Heterokaryon incompatibility domain-containing protein</fullName>
    </recommendedName>
</protein>